<organism evidence="1 2">
    <name type="scientific">Microvirga splendida</name>
    <dbReference type="NCBI Taxonomy" id="2795727"/>
    <lineage>
        <taxon>Bacteria</taxon>
        <taxon>Pseudomonadati</taxon>
        <taxon>Pseudomonadota</taxon>
        <taxon>Alphaproteobacteria</taxon>
        <taxon>Hyphomicrobiales</taxon>
        <taxon>Methylobacteriaceae</taxon>
        <taxon>Microvirga</taxon>
    </lineage>
</organism>
<name>A0ABS0Y3L6_9HYPH</name>
<evidence type="ECO:0008006" key="3">
    <source>
        <dbReference type="Google" id="ProtNLM"/>
    </source>
</evidence>
<reference evidence="2" key="1">
    <citation type="submission" date="2020-12" db="EMBL/GenBank/DDBJ databases">
        <title>Hymenobacter sp.</title>
        <authorList>
            <person name="Kim M.K."/>
        </authorList>
    </citation>
    <scope>NUCLEOTIDE SEQUENCE [LARGE SCALE GENOMIC DNA]</scope>
    <source>
        <strain evidence="2">BT325</strain>
    </source>
</reference>
<dbReference type="Proteomes" id="UP000620670">
    <property type="component" value="Unassembled WGS sequence"/>
</dbReference>
<evidence type="ECO:0000313" key="1">
    <source>
        <dbReference type="EMBL" id="MBJ6126899.1"/>
    </source>
</evidence>
<protein>
    <recommendedName>
        <fullName evidence="3">Antitoxin VapB</fullName>
    </recommendedName>
</protein>
<evidence type="ECO:0000313" key="2">
    <source>
        <dbReference type="Proteomes" id="UP000620670"/>
    </source>
</evidence>
<comment type="caution">
    <text evidence="1">The sequence shown here is derived from an EMBL/GenBank/DDBJ whole genome shotgun (WGS) entry which is preliminary data.</text>
</comment>
<dbReference type="RefSeq" id="WP_199050120.1">
    <property type="nucleotide sequence ID" value="NZ_JAELXT010000017.1"/>
</dbReference>
<keyword evidence="2" id="KW-1185">Reference proteome</keyword>
<accession>A0ABS0Y3L6</accession>
<gene>
    <name evidence="1" type="ORF">JAO75_15940</name>
</gene>
<proteinExistence type="predicted"/>
<sequence length="82" mass="9403">MTYLIKDETVVQQLKVLAQRKNKTVADVLRQVVVQEIEREESRTSTLEKIGPVLAKARAIGKPIRRIDWDAEKNASDELWGE</sequence>
<dbReference type="EMBL" id="JAELXT010000017">
    <property type="protein sequence ID" value="MBJ6126899.1"/>
    <property type="molecule type" value="Genomic_DNA"/>
</dbReference>